<dbReference type="EMBL" id="LQPZ01000044">
    <property type="protein sequence ID" value="ORX00178.1"/>
    <property type="molecule type" value="Genomic_DNA"/>
</dbReference>
<proteinExistence type="predicted"/>
<feature type="transmembrane region" description="Helical" evidence="1">
    <location>
        <begin position="65"/>
        <end position="84"/>
    </location>
</feature>
<feature type="transmembrane region" description="Helical" evidence="1">
    <location>
        <begin position="159"/>
        <end position="178"/>
    </location>
</feature>
<evidence type="ECO:0000259" key="2">
    <source>
        <dbReference type="SMART" id="SM00014"/>
    </source>
</evidence>
<dbReference type="Gene3D" id="1.20.144.10">
    <property type="entry name" value="Phosphatidic acid phosphatase type 2/haloperoxidase"/>
    <property type="match status" value="1"/>
</dbReference>
<keyword evidence="1" id="KW-0472">Membrane</keyword>
<name>A0A1X2EGZ8_9MYCO</name>
<dbReference type="SUPFAM" id="SSF48317">
    <property type="entry name" value="Acid phosphatase/Vanadium-dependent haloperoxidase"/>
    <property type="match status" value="1"/>
</dbReference>
<evidence type="ECO:0000313" key="4">
    <source>
        <dbReference type="Proteomes" id="UP000193090"/>
    </source>
</evidence>
<dbReference type="AlphaFoldDB" id="A0A1X2EGZ8"/>
<keyword evidence="1" id="KW-1133">Transmembrane helix</keyword>
<feature type="domain" description="Phosphatidic acid phosphatase type 2/haloperoxidase" evidence="2">
    <location>
        <begin position="90"/>
        <end position="201"/>
    </location>
</feature>
<feature type="transmembrane region" description="Helical" evidence="1">
    <location>
        <begin position="190"/>
        <end position="210"/>
    </location>
</feature>
<keyword evidence="1" id="KW-0812">Transmembrane</keyword>
<organism evidence="3 4">
    <name type="scientific">Mycolicibacillus trivialis</name>
    <dbReference type="NCBI Taxonomy" id="1798"/>
    <lineage>
        <taxon>Bacteria</taxon>
        <taxon>Bacillati</taxon>
        <taxon>Actinomycetota</taxon>
        <taxon>Actinomycetes</taxon>
        <taxon>Mycobacteriales</taxon>
        <taxon>Mycobacteriaceae</taxon>
        <taxon>Mycolicibacillus</taxon>
    </lineage>
</organism>
<protein>
    <recommendedName>
        <fullName evidence="2">Phosphatidic acid phosphatase type 2/haloperoxidase domain-containing protein</fullName>
    </recommendedName>
</protein>
<dbReference type="InterPro" id="IPR036938">
    <property type="entry name" value="PAP2/HPO_sf"/>
</dbReference>
<dbReference type="STRING" id="1798.AWC30_16120"/>
<dbReference type="PANTHER" id="PTHR14969">
    <property type="entry name" value="SPHINGOSINE-1-PHOSPHATE PHOSPHOHYDROLASE"/>
    <property type="match status" value="1"/>
</dbReference>
<evidence type="ECO:0000313" key="3">
    <source>
        <dbReference type="EMBL" id="ORX00178.1"/>
    </source>
</evidence>
<feature type="transmembrane region" description="Helical" evidence="1">
    <location>
        <begin position="91"/>
        <end position="112"/>
    </location>
</feature>
<dbReference type="InterPro" id="IPR000326">
    <property type="entry name" value="PAP2/HPO"/>
</dbReference>
<feature type="transmembrane region" description="Helical" evidence="1">
    <location>
        <begin position="132"/>
        <end position="152"/>
    </location>
</feature>
<accession>A0A1X2EGZ8</accession>
<keyword evidence="4" id="KW-1185">Reference proteome</keyword>
<sequence>MSTSNLARVFLPVSALIAVIGYGLMWLGYRQGWFDAIDSASLSALYDVGIKHPLWVRSWEVVCSVFGPTGLRVAAAGVIVVALVQRNVRTALFLIVTVQLSGVVIQGAKNLADRPRPVTALAHASSTSFPSGHALASMVAVVALLAVLLPMLGATASRVAIATGVLIVIAVGFGRVVLNVHHPSDVVAGWALGYAYVALWMQVLRVPWWAPTREVQRSESSASL</sequence>
<comment type="caution">
    <text evidence="3">The sequence shown here is derived from an EMBL/GenBank/DDBJ whole genome shotgun (WGS) entry which is preliminary data.</text>
</comment>
<gene>
    <name evidence="3" type="ORF">AWC30_16120</name>
</gene>
<evidence type="ECO:0000256" key="1">
    <source>
        <dbReference type="SAM" id="Phobius"/>
    </source>
</evidence>
<dbReference type="Proteomes" id="UP000193090">
    <property type="component" value="Unassembled WGS sequence"/>
</dbReference>
<dbReference type="SMART" id="SM00014">
    <property type="entry name" value="acidPPc"/>
    <property type="match status" value="1"/>
</dbReference>
<dbReference type="PANTHER" id="PTHR14969:SF13">
    <property type="entry name" value="AT30094P"/>
    <property type="match status" value="1"/>
</dbReference>
<dbReference type="Pfam" id="PF01569">
    <property type="entry name" value="PAP2"/>
    <property type="match status" value="1"/>
</dbReference>
<feature type="transmembrane region" description="Helical" evidence="1">
    <location>
        <begin position="9"/>
        <end position="29"/>
    </location>
</feature>
<reference evidence="3 4" key="1">
    <citation type="submission" date="2016-01" db="EMBL/GenBank/DDBJ databases">
        <title>The new phylogeny of the genus Mycobacterium.</title>
        <authorList>
            <person name="Tarcisio F."/>
            <person name="Conor M."/>
            <person name="Antonella G."/>
            <person name="Elisabetta G."/>
            <person name="Giulia F.S."/>
            <person name="Sara T."/>
            <person name="Anna F."/>
            <person name="Clotilde B."/>
            <person name="Roberto B."/>
            <person name="Veronica D.S."/>
            <person name="Fabio R."/>
            <person name="Monica P."/>
            <person name="Olivier J."/>
            <person name="Enrico T."/>
            <person name="Nicola S."/>
        </authorList>
    </citation>
    <scope>NUCLEOTIDE SEQUENCE [LARGE SCALE GENOMIC DNA]</scope>
    <source>
        <strain evidence="3 4">DSM 44153</strain>
    </source>
</reference>